<gene>
    <name evidence="1" type="ORF">U771_11155</name>
</gene>
<dbReference type="EMBL" id="CP006852">
    <property type="protein sequence ID" value="AHC34760.1"/>
    <property type="molecule type" value="Genomic_DNA"/>
</dbReference>
<reference evidence="1 2" key="1">
    <citation type="journal article" date="2014" name="Genome Announc.">
        <title>Complete Genome Sequence of Pseudomonas sp. Strain TKP, Isolated from a gamma-Hexachlorocyclohexane-Degrading Mixed Culture.</title>
        <authorList>
            <person name="Ohtsubo Y."/>
            <person name="Kishida K."/>
            <person name="Sato T."/>
            <person name="Tabata M."/>
            <person name="Kawasumi T."/>
            <person name="Ogura Y."/>
            <person name="Hayashi T."/>
            <person name="Tsuda M."/>
            <person name="Nagata Y."/>
        </authorList>
    </citation>
    <scope>NUCLEOTIDE SEQUENCE [LARGE SCALE GENOMIC DNA]</scope>
    <source>
        <strain evidence="1 2">TKP</strain>
    </source>
</reference>
<keyword evidence="2" id="KW-1185">Reference proteome</keyword>
<dbReference type="Proteomes" id="UP000018725">
    <property type="component" value="Chromosome"/>
</dbReference>
<evidence type="ECO:0000313" key="2">
    <source>
        <dbReference type="Proteomes" id="UP000018725"/>
    </source>
</evidence>
<sequence length="1610" mass="181906">MNPAIGRLVLTPMDVKTVDVEGVFRDFRECLNTFDTWAASFWSFSALDVEQVFKVGDEVALVAPTTRSLYPSSTVATCRADGTLTLVHMFQSTRFVPIGNTPVVLQRVDPNGGPLGEPIHKTIGASGILEITECDRNQQYQITFYPNVSKDHVKALYASYQSVIAELEARLREEWAGAFQAQWQGYTDASPLDRRRLLETAFLSGIGKALYSLWDNITQLYELLKDIKPNSEKLLQYLSQAELDELLKLGNDKIAHGLLMLSDEPLLFIYVSAMVSWMRLLPPPQMHELWGEITGEVLINLLLIRVTAGMGVAVRLGSQVLSQVKSGRARELLQLLAKQVAGPTLEPHVAAAKPLLLGGSMISKSVPVAPLKAGENLVSNSVPAVRNKSQQTVLVRQEHVDDAPVSGKNPAGDAAASSDKTVTNGCPVSMVTGEELLTLTDGTLDGILPFEWTRLYRTSAVEVDCGLGFGWSHALAHRLSVVGDSVVWIDHENRTTELPLPTAARPAITNSLAEAAIYLGASPDELVLAQAARFYHFRDGVLVSISDAYDNRLRIFRDVLGRIERLDNGAGRSLFLRYERGRIVAVDYQVQRAKGHEPYVWVTEQHVVAYAYDDAGRLVCATNAVGESEIYRYDEQHVILERGLAGGASFFWAWERSGKAARCVRHWASFSQMDTRYVWSDDGRVTVHNADGSQEVYVHDQRARLVQRIDPDGAQHFKSYDDKGRLTVEQDPLGAVTAYQYDEAGRLVALFPGDDEPTSYEHDNGFVRVVRRGLAVWKYERNDQGDITRKTDPDGHVTDYSYDQYGQLVGVWYPDHSCQRLVWNERGQLLEQTRPNGGVRRYRYDDLGRQIAREDEHGALIQYQWDAAGRLVRLTQADGATREYSYNPYGKITAERDELGRVTRYEYADGLHLISRRINADGTQVHYRYDNARLLLTEIENEVGETYRLDYHPNGLIQQEVGFDGQRTAYAYDLNGNLQEKTEHGDDGSQLVTRYERDHAGRLVRKTLPDGNLVEYTYDRQGNLLSVDDGHWALAYEYDSQNRLTAEHQGWGTLRYGYDACGQLKHLRLPDNNRLTFNHDKGGHLATVELNGEMLTSHLFNAGRESQRQQGQLLSHYHYDEQHRLHAHTVAQQDTPLYQRHYDYDKSGNLTRLVDSRKGEHHYHYHYDPLARLTRADHTQDPHERFAHDPAGNLLMQDRPGPDIVAGNRLMIQGDRHYDYDAFGNLIRERRGKDHQLVTEYRYDCQHRLIGITQPDGQTASYRYDPFGRRISKTVDNITTEFFWQGDKLIAEHHAEKHRSYLYEPDSFRPLALLEGFGPKETKPYHYQLDHLGTPQELTNPEGEIVWSAHYRAYGEITRLDIGTVDNPLRFQGQYFDQESGLHYNRHRYYNPDVGRYLTPDPVKLAGGINGYQYVPNPTGWVDPLGLSTCPGDECKPGAPPILPKSSVNEGAPALPQLTRTQRQARIDELKEANAKQKVLGWEQKYDMHSVEKHGPEIPDNALKQRSIDGTSPTTGKRETINSSSQFKTWGMQLHAINKAMGRMQGNSPFPTGLDGGGNPVVIVELPGAGRGYKPNRRDVNDPKYIENMDRAEVRFDRNNPTRPFTAFPK</sequence>
<protein>
    <submittedName>
        <fullName evidence="1">Type IV secretion protein Rhs</fullName>
    </submittedName>
</protein>
<accession>A0ACA7P405</accession>
<name>A0ACA7P405_9PSED</name>
<organism evidence="1 2">
    <name type="scientific">Pseudomonas gorinensis</name>
    <dbReference type="NCBI Taxonomy" id="3240790"/>
    <lineage>
        <taxon>Bacteria</taxon>
        <taxon>Pseudomonadati</taxon>
        <taxon>Pseudomonadota</taxon>
        <taxon>Gammaproteobacteria</taxon>
        <taxon>Pseudomonadales</taxon>
        <taxon>Pseudomonadaceae</taxon>
        <taxon>Pseudomonas</taxon>
    </lineage>
</organism>
<proteinExistence type="predicted"/>
<evidence type="ECO:0000313" key="1">
    <source>
        <dbReference type="EMBL" id="AHC34760.1"/>
    </source>
</evidence>